<feature type="domain" description="Major facilitator superfamily (MFS) profile" evidence="8">
    <location>
        <begin position="20"/>
        <end position="543"/>
    </location>
</feature>
<feature type="transmembrane region" description="Helical" evidence="7">
    <location>
        <begin position="314"/>
        <end position="337"/>
    </location>
</feature>
<feature type="transmembrane region" description="Helical" evidence="7">
    <location>
        <begin position="497"/>
        <end position="515"/>
    </location>
</feature>
<dbReference type="GO" id="GO:0005886">
    <property type="term" value="C:plasma membrane"/>
    <property type="evidence" value="ECO:0007669"/>
    <property type="project" value="UniProtKB-SubCell"/>
</dbReference>
<dbReference type="PANTHER" id="PTHR43045:SF7">
    <property type="entry name" value="MAJOR FACILITATOR SUPERFAMILY TRANSPORTER"/>
    <property type="match status" value="1"/>
</dbReference>
<keyword evidence="5 7" id="KW-1133">Transmembrane helix</keyword>
<evidence type="ECO:0000256" key="2">
    <source>
        <dbReference type="ARBA" id="ARBA00022448"/>
    </source>
</evidence>
<dbReference type="GO" id="GO:0022857">
    <property type="term" value="F:transmembrane transporter activity"/>
    <property type="evidence" value="ECO:0007669"/>
    <property type="project" value="InterPro"/>
</dbReference>
<dbReference type="SUPFAM" id="SSF103473">
    <property type="entry name" value="MFS general substrate transporter"/>
    <property type="match status" value="1"/>
</dbReference>
<proteinExistence type="predicted"/>
<dbReference type="RefSeq" id="WP_169498626.1">
    <property type="nucleotide sequence ID" value="NZ_JABBFZ010000008.1"/>
</dbReference>
<feature type="transmembrane region" description="Helical" evidence="7">
    <location>
        <begin position="116"/>
        <end position="136"/>
    </location>
</feature>
<name>A0A7X9X647_9BURK</name>
<keyword evidence="6 7" id="KW-0472">Membrane</keyword>
<evidence type="ECO:0000256" key="1">
    <source>
        <dbReference type="ARBA" id="ARBA00004651"/>
    </source>
</evidence>
<accession>A0A7X9X647</accession>
<dbReference type="PROSITE" id="PS00217">
    <property type="entry name" value="SUGAR_TRANSPORT_2"/>
    <property type="match status" value="1"/>
</dbReference>
<keyword evidence="3" id="KW-1003">Cell membrane</keyword>
<evidence type="ECO:0000259" key="8">
    <source>
        <dbReference type="PROSITE" id="PS50850"/>
    </source>
</evidence>
<dbReference type="PROSITE" id="PS00216">
    <property type="entry name" value="SUGAR_TRANSPORT_1"/>
    <property type="match status" value="1"/>
</dbReference>
<dbReference type="PANTHER" id="PTHR43045">
    <property type="entry name" value="SHIKIMATE TRANSPORTER"/>
    <property type="match status" value="1"/>
</dbReference>
<comment type="caution">
    <text evidence="9">The sequence shown here is derived from an EMBL/GenBank/DDBJ whole genome shotgun (WGS) entry which is preliminary data.</text>
</comment>
<organism evidence="9 10">
    <name type="scientific">Paraburkholderia antibiotica</name>
    <dbReference type="NCBI Taxonomy" id="2728839"/>
    <lineage>
        <taxon>Bacteria</taxon>
        <taxon>Pseudomonadati</taxon>
        <taxon>Pseudomonadota</taxon>
        <taxon>Betaproteobacteria</taxon>
        <taxon>Burkholderiales</taxon>
        <taxon>Burkholderiaceae</taxon>
        <taxon>Paraburkholderia</taxon>
    </lineage>
</organism>
<protein>
    <submittedName>
        <fullName evidence="9">MHS family MFS transporter</fullName>
    </submittedName>
</protein>
<dbReference type="InterPro" id="IPR020846">
    <property type="entry name" value="MFS_dom"/>
</dbReference>
<evidence type="ECO:0000256" key="5">
    <source>
        <dbReference type="ARBA" id="ARBA00022989"/>
    </source>
</evidence>
<evidence type="ECO:0000256" key="3">
    <source>
        <dbReference type="ARBA" id="ARBA00022475"/>
    </source>
</evidence>
<gene>
    <name evidence="9" type="ORF">HHL14_15340</name>
</gene>
<keyword evidence="4 7" id="KW-0812">Transmembrane</keyword>
<dbReference type="Proteomes" id="UP000583127">
    <property type="component" value="Unassembled WGS sequence"/>
</dbReference>
<evidence type="ECO:0000256" key="7">
    <source>
        <dbReference type="SAM" id="Phobius"/>
    </source>
</evidence>
<dbReference type="Pfam" id="PF00083">
    <property type="entry name" value="Sugar_tr"/>
    <property type="match status" value="2"/>
</dbReference>
<feature type="transmembrane region" description="Helical" evidence="7">
    <location>
        <begin position="192"/>
        <end position="213"/>
    </location>
</feature>
<feature type="transmembrane region" description="Helical" evidence="7">
    <location>
        <begin position="521"/>
        <end position="539"/>
    </location>
</feature>
<feature type="transmembrane region" description="Helical" evidence="7">
    <location>
        <begin position="284"/>
        <end position="302"/>
    </location>
</feature>
<keyword evidence="2" id="KW-0813">Transport</keyword>
<feature type="transmembrane region" description="Helical" evidence="7">
    <location>
        <begin position="454"/>
        <end position="476"/>
    </location>
</feature>
<feature type="transmembrane region" description="Helical" evidence="7">
    <location>
        <begin position="20"/>
        <end position="45"/>
    </location>
</feature>
<keyword evidence="10" id="KW-1185">Reference proteome</keyword>
<dbReference type="AlphaFoldDB" id="A0A7X9X647"/>
<dbReference type="InterPro" id="IPR005829">
    <property type="entry name" value="Sugar_transporter_CS"/>
</dbReference>
<dbReference type="PROSITE" id="PS50850">
    <property type="entry name" value="MFS"/>
    <property type="match status" value="1"/>
</dbReference>
<dbReference type="EMBL" id="JABBFZ010000008">
    <property type="protein sequence ID" value="NML32207.1"/>
    <property type="molecule type" value="Genomic_DNA"/>
</dbReference>
<dbReference type="InterPro" id="IPR005828">
    <property type="entry name" value="MFS_sugar_transport-like"/>
</dbReference>
<feature type="transmembrane region" description="Helical" evidence="7">
    <location>
        <begin position="245"/>
        <end position="264"/>
    </location>
</feature>
<reference evidence="9 10" key="1">
    <citation type="submission" date="2020-04" db="EMBL/GenBank/DDBJ databases">
        <title>Paraburkholderia sp. G-4-1-8 isolated from soil.</title>
        <authorList>
            <person name="Dahal R.H."/>
        </authorList>
    </citation>
    <scope>NUCLEOTIDE SEQUENCE [LARGE SCALE GENOMIC DNA]</scope>
    <source>
        <strain evidence="9 10">G-4-1-8</strain>
    </source>
</reference>
<feature type="transmembrane region" description="Helical" evidence="7">
    <location>
        <begin position="57"/>
        <end position="79"/>
    </location>
</feature>
<feature type="transmembrane region" description="Helical" evidence="7">
    <location>
        <begin position="157"/>
        <end position="180"/>
    </location>
</feature>
<evidence type="ECO:0000313" key="10">
    <source>
        <dbReference type="Proteomes" id="UP000583127"/>
    </source>
</evidence>
<evidence type="ECO:0000256" key="4">
    <source>
        <dbReference type="ARBA" id="ARBA00022692"/>
    </source>
</evidence>
<feature type="transmembrane region" description="Helical" evidence="7">
    <location>
        <begin position="91"/>
        <end position="110"/>
    </location>
</feature>
<evidence type="ECO:0000313" key="9">
    <source>
        <dbReference type="EMBL" id="NML32207.1"/>
    </source>
</evidence>
<dbReference type="InterPro" id="IPR036259">
    <property type="entry name" value="MFS_trans_sf"/>
</dbReference>
<evidence type="ECO:0000256" key="6">
    <source>
        <dbReference type="ARBA" id="ARBA00023136"/>
    </source>
</evidence>
<comment type="subcellular location">
    <subcellularLocation>
        <location evidence="1">Cell membrane</location>
        <topology evidence="1">Multi-pass membrane protein</topology>
    </subcellularLocation>
</comment>
<dbReference type="Gene3D" id="1.20.1250.20">
    <property type="entry name" value="MFS general substrate transporter like domains"/>
    <property type="match status" value="2"/>
</dbReference>
<sequence length="551" mass="59499">MRVPAQYATAAQTDTSMRRVVIASSLGTMFEWYDFYLVGSLATYISTAFFSGVNATAAFIFTLLSFAAGFVVRPIGAIIFGRIGDMIGRKYTFLVTILIMGFATFLVGILPTFAQIGIWAPIGFVTLRCLQGLAMGGEYGGAVTYVAEHAPNNRRGTWTACIQATAIFAIVLALVIIAGVRSQVGETQFVAWGWRVPFLISLALLTISIWIRLKLHESPAFRKMIAEGKGSKAPLRDAFGRWPNLRLVLLGTLIVAGQAVVGYTGEFYVMFFLTKTLQVDGETANMLMMTSLLISVPIFILAGALSDVIGRKPLIVGGCLIAALTFFPLFKALTFYVNPALAQAQQRSPIVVTADPAECSFQFNPVGAAKFTTSCDIAKAALATLGLSYDNRIAAKGEPASIQIGESLIQSYNGKDPQAKLAETNFRASLRDTLHRYGYPEKANRSAINYPMTILILVVLMLFVTMTYGPIAAMLVEMFPTQVRYTSMSLPINIGNGWFGGLLPATAFAIVATKGNIYAGLWYPVIVASIAGIVGLLLLRETSGKDITSMS</sequence>